<keyword evidence="4" id="KW-1185">Reference proteome</keyword>
<dbReference type="InterPro" id="IPR051693">
    <property type="entry name" value="UPF0046_metallophosphoest"/>
</dbReference>
<dbReference type="EMBL" id="VXIV02002043">
    <property type="protein sequence ID" value="KAF6027697.1"/>
    <property type="molecule type" value="Genomic_DNA"/>
</dbReference>
<dbReference type="CDD" id="cd07379">
    <property type="entry name" value="MPP_239FB"/>
    <property type="match status" value="1"/>
</dbReference>
<evidence type="ECO:0000313" key="4">
    <source>
        <dbReference type="Proteomes" id="UP000593567"/>
    </source>
</evidence>
<dbReference type="Pfam" id="PF00149">
    <property type="entry name" value="Metallophos"/>
    <property type="match status" value="1"/>
</dbReference>
<feature type="domain" description="Calcineurin-like phosphoesterase" evidence="2">
    <location>
        <begin position="53"/>
        <end position="131"/>
    </location>
</feature>
<dbReference type="PANTHER" id="PTHR12905">
    <property type="entry name" value="METALLOPHOSPHOESTERASE"/>
    <property type="match status" value="1"/>
</dbReference>
<dbReference type="OrthoDB" id="6155293at2759"/>
<reference evidence="3" key="1">
    <citation type="submission" date="2020-06" db="EMBL/GenBank/DDBJ databases">
        <title>Draft genome of Bugula neritina, a colonial animal packing powerful symbionts and potential medicines.</title>
        <authorList>
            <person name="Rayko M."/>
        </authorList>
    </citation>
    <scope>NUCLEOTIDE SEQUENCE [LARGE SCALE GENOMIC DNA]</scope>
    <source>
        <strain evidence="3">Kwan_BN1</strain>
    </source>
</reference>
<organism evidence="3 4">
    <name type="scientific">Bugula neritina</name>
    <name type="common">Brown bryozoan</name>
    <name type="synonym">Sertularia neritina</name>
    <dbReference type="NCBI Taxonomy" id="10212"/>
    <lineage>
        <taxon>Eukaryota</taxon>
        <taxon>Metazoa</taxon>
        <taxon>Spiralia</taxon>
        <taxon>Lophotrochozoa</taxon>
        <taxon>Bryozoa</taxon>
        <taxon>Gymnolaemata</taxon>
        <taxon>Cheilostomatida</taxon>
        <taxon>Flustrina</taxon>
        <taxon>Buguloidea</taxon>
        <taxon>Bugulidae</taxon>
        <taxon>Bugula</taxon>
    </lineage>
</organism>
<dbReference type="Gene3D" id="3.60.21.10">
    <property type="match status" value="1"/>
</dbReference>
<dbReference type="GO" id="GO:0016787">
    <property type="term" value="F:hydrolase activity"/>
    <property type="evidence" value="ECO:0007669"/>
    <property type="project" value="InterPro"/>
</dbReference>
<sequence>MAGATHEYVSPHGINVHRFANDPCKAYDTMKWDHLTSLSINNPDQPVTPNKVRVVCISDTHGKTSQMTIPDGDILLHAGDFTMRGRVEEVQKFADFIENQPHKHKVVIAGNHELCLGYADGYCDPQPWREYVGSQVLKLLMQS</sequence>
<accession>A0A7J7JNW9</accession>
<dbReference type="AlphaFoldDB" id="A0A7J7JNW9"/>
<evidence type="ECO:0000313" key="3">
    <source>
        <dbReference type="EMBL" id="KAF6027697.1"/>
    </source>
</evidence>
<comment type="similarity">
    <text evidence="1">Belongs to the UPF0046 family.</text>
</comment>
<dbReference type="Proteomes" id="UP000593567">
    <property type="component" value="Unassembled WGS sequence"/>
</dbReference>
<evidence type="ECO:0000259" key="2">
    <source>
        <dbReference type="Pfam" id="PF00149"/>
    </source>
</evidence>
<evidence type="ECO:0000256" key="1">
    <source>
        <dbReference type="ARBA" id="ARBA00007993"/>
    </source>
</evidence>
<dbReference type="InterPro" id="IPR029052">
    <property type="entry name" value="Metallo-depent_PP-like"/>
</dbReference>
<gene>
    <name evidence="3" type="ORF">EB796_013995</name>
</gene>
<protein>
    <recommendedName>
        <fullName evidence="2">Calcineurin-like phosphoesterase domain-containing protein</fullName>
    </recommendedName>
</protein>
<name>A0A7J7JNW9_BUGNE</name>
<dbReference type="InterPro" id="IPR004843">
    <property type="entry name" value="Calcineurin-like_PHP"/>
</dbReference>
<comment type="caution">
    <text evidence="3">The sequence shown here is derived from an EMBL/GenBank/DDBJ whole genome shotgun (WGS) entry which is preliminary data.</text>
</comment>
<dbReference type="SUPFAM" id="SSF56300">
    <property type="entry name" value="Metallo-dependent phosphatases"/>
    <property type="match status" value="1"/>
</dbReference>
<dbReference type="PANTHER" id="PTHR12905:SF0">
    <property type="entry name" value="CALCINEURIN-LIKE PHOSPHOESTERASE DOMAIN-CONTAINING PROTEIN"/>
    <property type="match status" value="1"/>
</dbReference>
<proteinExistence type="inferred from homology"/>